<feature type="non-terminal residue" evidence="2">
    <location>
        <position position="224"/>
    </location>
</feature>
<feature type="non-terminal residue" evidence="2">
    <location>
        <position position="1"/>
    </location>
</feature>
<dbReference type="AlphaFoldDB" id="A0A8E2AG45"/>
<dbReference type="EMBL" id="KV723033">
    <property type="protein sequence ID" value="OCH83528.1"/>
    <property type="molecule type" value="Genomic_DNA"/>
</dbReference>
<accession>A0A8E2AG45</accession>
<dbReference type="Proteomes" id="UP000250043">
    <property type="component" value="Unassembled WGS sequence"/>
</dbReference>
<name>A0A8E2AG45_9APHY</name>
<sequence length="224" mass="25493">LVEGGTWKAILRFTKHFAPLSPPPDVRRVGGGSTPVGRGGVEFYVEHAEDPQLGDLVVVKQRKSRLRLDSMEWGTLGKLTNIPLRSKGCKASVDGQPAEGRGRKDSKENKENSRDKPQVRFKNKRRLNYDSVIMSWRDSGRIRERPLEGVHRALYRRSIRTASTPTTPIITASPKPLMSQVIENPRWRVRFNNLMQFLGTTEMVTWSQRRVGSRGQEVWYATVV</sequence>
<dbReference type="OrthoDB" id="2563277at2759"/>
<feature type="region of interest" description="Disordered" evidence="1">
    <location>
        <begin position="87"/>
        <end position="118"/>
    </location>
</feature>
<reference evidence="2 3" key="1">
    <citation type="submission" date="2016-07" db="EMBL/GenBank/DDBJ databases">
        <title>Draft genome of the white-rot fungus Obba rivulosa 3A-2.</title>
        <authorList>
            <consortium name="DOE Joint Genome Institute"/>
            <person name="Miettinen O."/>
            <person name="Riley R."/>
            <person name="Acob R."/>
            <person name="Barry K."/>
            <person name="Cullen D."/>
            <person name="De Vries R."/>
            <person name="Hainaut M."/>
            <person name="Hatakka A."/>
            <person name="Henrissat B."/>
            <person name="Hilden K."/>
            <person name="Kuo R."/>
            <person name="Labutti K."/>
            <person name="Lipzen A."/>
            <person name="Makela M.R."/>
            <person name="Sandor L."/>
            <person name="Spatafora J.W."/>
            <person name="Grigoriev I.V."/>
            <person name="Hibbett D.S."/>
        </authorList>
    </citation>
    <scope>NUCLEOTIDE SEQUENCE [LARGE SCALE GENOMIC DNA]</scope>
    <source>
        <strain evidence="2 3">3A-2</strain>
    </source>
</reference>
<evidence type="ECO:0000313" key="2">
    <source>
        <dbReference type="EMBL" id="OCH83528.1"/>
    </source>
</evidence>
<protein>
    <submittedName>
        <fullName evidence="2">Uncharacterized protein</fullName>
    </submittedName>
</protein>
<feature type="compositionally biased region" description="Basic and acidic residues" evidence="1">
    <location>
        <begin position="100"/>
        <end position="118"/>
    </location>
</feature>
<keyword evidence="3" id="KW-1185">Reference proteome</keyword>
<organism evidence="2 3">
    <name type="scientific">Obba rivulosa</name>
    <dbReference type="NCBI Taxonomy" id="1052685"/>
    <lineage>
        <taxon>Eukaryota</taxon>
        <taxon>Fungi</taxon>
        <taxon>Dikarya</taxon>
        <taxon>Basidiomycota</taxon>
        <taxon>Agaricomycotina</taxon>
        <taxon>Agaricomycetes</taxon>
        <taxon>Polyporales</taxon>
        <taxon>Gelatoporiaceae</taxon>
        <taxon>Obba</taxon>
    </lineage>
</organism>
<gene>
    <name evidence="2" type="ORF">OBBRIDRAFT_808942</name>
</gene>
<proteinExistence type="predicted"/>
<evidence type="ECO:0000313" key="3">
    <source>
        <dbReference type="Proteomes" id="UP000250043"/>
    </source>
</evidence>
<evidence type="ECO:0000256" key="1">
    <source>
        <dbReference type="SAM" id="MobiDB-lite"/>
    </source>
</evidence>